<dbReference type="GO" id="GO:0003677">
    <property type="term" value="F:DNA binding"/>
    <property type="evidence" value="ECO:0007669"/>
    <property type="project" value="UniProtKB-KW"/>
</dbReference>
<evidence type="ECO:0000256" key="9">
    <source>
        <dbReference type="ARBA" id="ARBA00023204"/>
    </source>
</evidence>
<keyword evidence="9" id="KW-0234">DNA repair</keyword>
<evidence type="ECO:0000256" key="7">
    <source>
        <dbReference type="ARBA" id="ARBA00022840"/>
    </source>
</evidence>
<evidence type="ECO:0000256" key="10">
    <source>
        <dbReference type="SAM" id="MobiDB-lite"/>
    </source>
</evidence>
<keyword evidence="1" id="KW-0540">Nuclease</keyword>
<dbReference type="Gene3D" id="1.10.486.10">
    <property type="entry name" value="PCRA, domain 4"/>
    <property type="match status" value="1"/>
</dbReference>
<keyword evidence="5" id="KW-0347">Helicase</keyword>
<keyword evidence="8" id="KW-0238">DNA-binding</keyword>
<dbReference type="OrthoDB" id="321806at2157"/>
<dbReference type="GO" id="GO:0004386">
    <property type="term" value="F:helicase activity"/>
    <property type="evidence" value="ECO:0007669"/>
    <property type="project" value="UniProtKB-KW"/>
</dbReference>
<keyword evidence="4" id="KW-0378">Hydrolase</keyword>
<dbReference type="PANTHER" id="PTHR30591">
    <property type="entry name" value="RECBCD ENZYME SUBUNIT RECC"/>
    <property type="match status" value="1"/>
</dbReference>
<accession>M1XKY5</accession>
<dbReference type="Pfam" id="PF12705">
    <property type="entry name" value="PDDEXK_1"/>
    <property type="match status" value="1"/>
</dbReference>
<name>M1XKY5_NATM8</name>
<dbReference type="STRING" id="268739.Nmlp_2582"/>
<gene>
    <name evidence="12" type="ordered locus">Nmlp_2582</name>
</gene>
<evidence type="ECO:0000259" key="11">
    <source>
        <dbReference type="PROSITE" id="PS51217"/>
    </source>
</evidence>
<feature type="region of interest" description="Disordered" evidence="10">
    <location>
        <begin position="1093"/>
        <end position="1113"/>
    </location>
</feature>
<dbReference type="HOGENOM" id="CLU_288485_0_0_2"/>
<keyword evidence="3" id="KW-0227">DNA damage</keyword>
<dbReference type="GO" id="GO:0004527">
    <property type="term" value="F:exonuclease activity"/>
    <property type="evidence" value="ECO:0007669"/>
    <property type="project" value="UniProtKB-KW"/>
</dbReference>
<dbReference type="GO" id="GO:0006281">
    <property type="term" value="P:DNA repair"/>
    <property type="evidence" value="ECO:0007669"/>
    <property type="project" value="UniProtKB-KW"/>
</dbReference>
<dbReference type="Gene3D" id="3.90.320.10">
    <property type="match status" value="1"/>
</dbReference>
<evidence type="ECO:0000256" key="8">
    <source>
        <dbReference type="ARBA" id="ARBA00023125"/>
    </source>
</evidence>
<dbReference type="PANTHER" id="PTHR30591:SF1">
    <property type="entry name" value="RECBCD ENZYME SUBUNIT RECC"/>
    <property type="match status" value="1"/>
</dbReference>
<sequence length="1113" mass="121205">MRRLLTGPALPSLETAAIDLLIESVDTHPQSVLHITPQNHPTEATRDRWNAAAPPTMASVLTLDDIVSTAYRRDQYKNDITHIDRPLLFRLVELGVEGIDSPENPLYSGDTFASAGLVEEAEDLFTNLEFAGLLSATGMQNRLETEGLNERAVHVAELAAEIEAARTELLAEEYPETYRTERMEHVTTECSLSELFPSVEAIVISGFTRFEALEQKFLEQLVETWPTIAVAPQQVDTDDVAGVDVGAAQAIATYLELGFEQDYHEPATAPRTAARRRLTRNLYRHPSVGPSVSDIDPTALDLTVAEPETVPEELRSVARDIRVRLAEGTPPEEIGVVLTNPAQYAAQIQELFEAYDIPFHIETDQPLAETALGDAVTTISALAEEPRAVDDLLGLLTNPLVAIDNSEIDHRAIARIAARADTNRLASTLAYADESVTAGVESLLRDVEALATTSLDALPAQLETLFTRLGIDAALEGERTLSRGRLNREQQAKLSLDRVLETLAMTAPLADLDAGDAIARLERALNGVSVRGTNGGTDQHVVICGLPDAPPRAFEQVYLLGMTASHVPSDPPESAFTRPIYEAHADFEQRDVAAEARSHVGALLSSDATLHLSIPRRSTDGEPYVEADILTELRRLVDLSPVTIDTDASPPGSPEDVQRAIGGLPATDVERTTALVEDGVAAGTFTPSEHARINSGTACAAARADPDRLTPYDGVLTPETVAMVHDEADREPYSASRLETYAACGFKYYMQRVVEIDAPEPLTPEPDAGERGTYIHDVLEHYYLELQSSIGEPVAPDGDFETRQRHLLDVALERLETAFSTAGDTAFQHRWLTTVLAGLGSPTENDYYGPDRETATGQPVARGLLYRFLEHEFGEVAKTTAQPAWFEGRVGTPYDAGTPLQDAPAEIETPHGPVPVHGLIDRIEVVPGTTPTQLVVRDYKTGSNTPSESDSLLGTSFQLPLYALLAEDALPAETVGGTYYQISSPSSVSSRKGLVTSQSMAVHHGSDDIGTPLVRHTYPYFETHAAFRRFIEETTPRRLGQLTNGIATGQFQPTILDPDDAGCRFCDYAHVCDVRSHQRRELIDTIDAEDHPVYVPPKAREQSPEDVVPAEVE</sequence>
<dbReference type="InterPro" id="IPR014017">
    <property type="entry name" value="DNA_helicase_UvrD-like_C"/>
</dbReference>
<keyword evidence="13" id="KW-1185">Reference proteome</keyword>
<evidence type="ECO:0000256" key="2">
    <source>
        <dbReference type="ARBA" id="ARBA00022741"/>
    </source>
</evidence>
<feature type="domain" description="UvrD-like helicase C-terminal" evidence="11">
    <location>
        <begin position="268"/>
        <end position="535"/>
    </location>
</feature>
<evidence type="ECO:0000256" key="4">
    <source>
        <dbReference type="ARBA" id="ARBA00022801"/>
    </source>
</evidence>
<evidence type="ECO:0000313" key="12">
    <source>
        <dbReference type="EMBL" id="CCQ36741.1"/>
    </source>
</evidence>
<evidence type="ECO:0000256" key="1">
    <source>
        <dbReference type="ARBA" id="ARBA00022722"/>
    </source>
</evidence>
<dbReference type="eggNOG" id="arCOG00805">
    <property type="taxonomic scope" value="Archaea"/>
</dbReference>
<dbReference type="InterPro" id="IPR038726">
    <property type="entry name" value="PDDEXK_AddAB-type"/>
</dbReference>
<evidence type="ECO:0000256" key="5">
    <source>
        <dbReference type="ARBA" id="ARBA00022806"/>
    </source>
</evidence>
<dbReference type="RefSeq" id="WP_015409521.1">
    <property type="nucleotide sequence ID" value="NC_020388.1"/>
</dbReference>
<dbReference type="Gene3D" id="3.40.50.300">
    <property type="entry name" value="P-loop containing nucleotide triphosphate hydrolases"/>
    <property type="match status" value="1"/>
</dbReference>
<feature type="compositionally biased region" description="Basic and acidic residues" evidence="10">
    <location>
        <begin position="1093"/>
        <end position="1103"/>
    </location>
</feature>
<dbReference type="Proteomes" id="UP000011867">
    <property type="component" value="Chromosome"/>
</dbReference>
<dbReference type="KEGG" id="nmo:Nmlp_2582"/>
<dbReference type="GO" id="GO:0006310">
    <property type="term" value="P:DNA recombination"/>
    <property type="evidence" value="ECO:0007669"/>
    <property type="project" value="TreeGrafter"/>
</dbReference>
<keyword evidence="2" id="KW-0547">Nucleotide-binding</keyword>
<dbReference type="GO" id="GO:0005524">
    <property type="term" value="F:ATP binding"/>
    <property type="evidence" value="ECO:0007669"/>
    <property type="project" value="UniProtKB-KW"/>
</dbReference>
<dbReference type="InterPro" id="IPR011604">
    <property type="entry name" value="PDDEXK-like_dom_sf"/>
</dbReference>
<dbReference type="InterPro" id="IPR027417">
    <property type="entry name" value="P-loop_NTPase"/>
</dbReference>
<keyword evidence="6" id="KW-0269">Exonuclease</keyword>
<dbReference type="PROSITE" id="PS51217">
    <property type="entry name" value="UVRD_HELICASE_CTER"/>
    <property type="match status" value="1"/>
</dbReference>
<dbReference type="GeneID" id="14651385"/>
<dbReference type="SUPFAM" id="SSF52540">
    <property type="entry name" value="P-loop containing nucleoside triphosphate hydrolases"/>
    <property type="match status" value="1"/>
</dbReference>
<evidence type="ECO:0000256" key="3">
    <source>
        <dbReference type="ARBA" id="ARBA00022763"/>
    </source>
</evidence>
<evidence type="ECO:0000256" key="6">
    <source>
        <dbReference type="ARBA" id="ARBA00022839"/>
    </source>
</evidence>
<evidence type="ECO:0000313" key="13">
    <source>
        <dbReference type="Proteomes" id="UP000011867"/>
    </source>
</evidence>
<keyword evidence="7" id="KW-0067">ATP-binding</keyword>
<proteinExistence type="predicted"/>
<protein>
    <submittedName>
        <fullName evidence="12">Homolog to nuclease subunit B</fullName>
    </submittedName>
</protein>
<dbReference type="EMBL" id="HF582854">
    <property type="protein sequence ID" value="CCQ36741.1"/>
    <property type="molecule type" value="Genomic_DNA"/>
</dbReference>
<reference evidence="12 13" key="1">
    <citation type="journal article" date="2013" name="Genome Announc.">
        <title>Genome of the haloarchaeon Natronomonas moolapensis, a neutrophilic member of a previously haloalkaliphilic genus.</title>
        <authorList>
            <person name="Dyall-Smith M.L."/>
            <person name="Pfeiffer F."/>
            <person name="Oberwinkler T."/>
            <person name="Klee K."/>
            <person name="Rampp M."/>
            <person name="Palm P."/>
            <person name="Gross K."/>
            <person name="Schuster S.C."/>
            <person name="Oesterhelt D."/>
        </authorList>
    </citation>
    <scope>NUCLEOTIDE SEQUENCE [LARGE SCALE GENOMIC DNA]</scope>
    <source>
        <strain evidence="13">DSM 18674 / JCM 14361 / 8.8.11</strain>
    </source>
</reference>
<dbReference type="AlphaFoldDB" id="M1XKY5"/>
<organism evidence="12 13">
    <name type="scientific">Natronomonas moolapensis (strain DSM 18674 / CECT 7526 / JCM 14361 / 8.8.11)</name>
    <dbReference type="NCBI Taxonomy" id="268739"/>
    <lineage>
        <taxon>Archaea</taxon>
        <taxon>Methanobacteriati</taxon>
        <taxon>Methanobacteriota</taxon>
        <taxon>Stenosarchaea group</taxon>
        <taxon>Halobacteria</taxon>
        <taxon>Halobacteriales</taxon>
        <taxon>Natronomonadaceae</taxon>
        <taxon>Natronomonas</taxon>
    </lineage>
</organism>